<accession>A0A7R9QD32</accession>
<dbReference type="AlphaFoldDB" id="A0A7R9QD32"/>
<feature type="region of interest" description="Disordered" evidence="1">
    <location>
        <begin position="194"/>
        <end position="213"/>
    </location>
</feature>
<dbReference type="Proteomes" id="UP000759131">
    <property type="component" value="Unassembled WGS sequence"/>
</dbReference>
<organism evidence="2">
    <name type="scientific">Medioppia subpectinata</name>
    <dbReference type="NCBI Taxonomy" id="1979941"/>
    <lineage>
        <taxon>Eukaryota</taxon>
        <taxon>Metazoa</taxon>
        <taxon>Ecdysozoa</taxon>
        <taxon>Arthropoda</taxon>
        <taxon>Chelicerata</taxon>
        <taxon>Arachnida</taxon>
        <taxon>Acari</taxon>
        <taxon>Acariformes</taxon>
        <taxon>Sarcoptiformes</taxon>
        <taxon>Oribatida</taxon>
        <taxon>Brachypylina</taxon>
        <taxon>Oppioidea</taxon>
        <taxon>Oppiidae</taxon>
        <taxon>Medioppia</taxon>
    </lineage>
</organism>
<name>A0A7R9QD32_9ACAR</name>
<dbReference type="EMBL" id="OC879433">
    <property type="protein sequence ID" value="CAD7641186.1"/>
    <property type="molecule type" value="Genomic_DNA"/>
</dbReference>
<protein>
    <submittedName>
        <fullName evidence="2">Uncharacterized protein</fullName>
    </submittedName>
</protein>
<keyword evidence="3" id="KW-1185">Reference proteome</keyword>
<dbReference type="EMBL" id="CAJPIZ010024858">
    <property type="protein sequence ID" value="CAG2118587.1"/>
    <property type="molecule type" value="Genomic_DNA"/>
</dbReference>
<dbReference type="OrthoDB" id="6535729at2759"/>
<reference evidence="2" key="1">
    <citation type="submission" date="2020-11" db="EMBL/GenBank/DDBJ databases">
        <authorList>
            <person name="Tran Van P."/>
        </authorList>
    </citation>
    <scope>NUCLEOTIDE SEQUENCE</scope>
</reference>
<evidence type="ECO:0000313" key="2">
    <source>
        <dbReference type="EMBL" id="CAD7641186.1"/>
    </source>
</evidence>
<gene>
    <name evidence="2" type="ORF">OSB1V03_LOCUS18538</name>
</gene>
<evidence type="ECO:0000313" key="3">
    <source>
        <dbReference type="Proteomes" id="UP000759131"/>
    </source>
</evidence>
<feature type="non-terminal residue" evidence="2">
    <location>
        <position position="1"/>
    </location>
</feature>
<evidence type="ECO:0000256" key="1">
    <source>
        <dbReference type="SAM" id="MobiDB-lite"/>
    </source>
</evidence>
<sequence length="346" mass="39862">MAAILGYQLYDVSVDYFAYKTVTVFDVMDNSMDPHLPYITLVYQERNLIKYRNRRQCLRSRESPQCHRDMNEGYLFNFSHIDTSGETRISIGGNVEEKQGVDIRSLKRLLMYNFYSIHYVMVSLSLTSSRVGNDSRVTDNAQQFAVIRRWSETLASEPKLCADCCPLRTAGAVITAQTRRAVTQTMRRLLPSPYGRCSDYGSDPSTGAEGDGSGQPFRAISHFHCMRRCRLRAVKDPPNDWCGVYVVDSTLHQLDFDDHALNRECISRRAMLMFNGFASINMSLVSIKCLSYCPPDCVAMDYRSRVVNDNKDYIQKVWINIDDNSDWYSEERLVWNSSQPMYVYKD</sequence>
<proteinExistence type="predicted"/>